<evidence type="ECO:0000313" key="7">
    <source>
        <dbReference type="Proteomes" id="UP000319322"/>
    </source>
</evidence>
<dbReference type="EMBL" id="VKGC01000020">
    <property type="protein sequence ID" value="TSA81423.1"/>
    <property type="molecule type" value="Genomic_DNA"/>
</dbReference>
<keyword evidence="1 3" id="KW-0807">Transducer</keyword>
<dbReference type="GO" id="GO:0006935">
    <property type="term" value="P:chemotaxis"/>
    <property type="evidence" value="ECO:0007669"/>
    <property type="project" value="InterPro"/>
</dbReference>
<evidence type="ECO:0000313" key="6">
    <source>
        <dbReference type="EMBL" id="TSA81423.1"/>
    </source>
</evidence>
<accession>A0A553UMK9</accession>
<dbReference type="PROSITE" id="PS50111">
    <property type="entry name" value="CHEMOTAXIS_TRANSDUC_2"/>
    <property type="match status" value="1"/>
</dbReference>
<dbReference type="Pfam" id="PF00015">
    <property type="entry name" value="MCPsignal"/>
    <property type="match status" value="1"/>
</dbReference>
<dbReference type="Gene3D" id="1.10.287.950">
    <property type="entry name" value="Methyl-accepting chemotaxis protein"/>
    <property type="match status" value="1"/>
</dbReference>
<keyword evidence="4" id="KW-0175">Coiled coil</keyword>
<organism evidence="6 7">
    <name type="scientific">Helicobacter mehlei</name>
    <dbReference type="NCBI Taxonomy" id="2316080"/>
    <lineage>
        <taxon>Bacteria</taxon>
        <taxon>Pseudomonadati</taxon>
        <taxon>Campylobacterota</taxon>
        <taxon>Epsilonproteobacteria</taxon>
        <taxon>Campylobacterales</taxon>
        <taxon>Helicobacteraceae</taxon>
        <taxon>Helicobacter</taxon>
    </lineage>
</organism>
<proteinExistence type="inferred from homology"/>
<dbReference type="PRINTS" id="PR00260">
    <property type="entry name" value="CHEMTRNSDUCR"/>
</dbReference>
<dbReference type="AlphaFoldDB" id="A0A553UMK9"/>
<reference evidence="7" key="1">
    <citation type="submission" date="2019-07" db="EMBL/GenBank/DDBJ databases">
        <title>Helicobacter labacensis sp. nov., Helicobacter mehlei sp. nov. and Helicobacter vulpis sp. nov., isolated from gastric mucosa of red fox (Vulpis vulpis).</title>
        <authorList>
            <person name="Papic B."/>
        </authorList>
    </citation>
    <scope>NUCLEOTIDE SEQUENCE [LARGE SCALE GENOMIC DNA]</scope>
    <source>
        <strain evidence="7">L8b</strain>
    </source>
</reference>
<evidence type="ECO:0000259" key="5">
    <source>
        <dbReference type="PROSITE" id="PS50111"/>
    </source>
</evidence>
<dbReference type="InterPro" id="IPR025991">
    <property type="entry name" value="Chemoreceptor_zinc-bind_dom"/>
</dbReference>
<comment type="similarity">
    <text evidence="2">Belongs to the methyl-accepting chemotaxis (MCP) protein family.</text>
</comment>
<sequence length="438" mass="48370">MFFNKGLSKQLDQKDAEIKSLQKKLDFYRQLVDLCGHMGFIGVKDHKIIFKNGDVVNLEGIDDKASDLSSPNVDFSLNNRLYTTKSQRIDDTLYHSVMETSDLIVACGDSHTFRLYYTSMREGLEGLQATMQDVFKGTDELLHAATSGSQSSSEALDKVATTSSSINSLYDKMQNATTLADSLNQRSSEITQVISLIDDIAEQTNLLALNAAIEAARAGEHGRGFAVVADEVRKLAEKTQKATKEIAVVVKSMQQEASDIQSNTHDTNSIVEEIKGDIDVIKLKVGIGLDVANAAKISIDNLNNLVFCGLAKTDHVVYKGNLYGVVFNIPNNFKRVDGHGCRLGKWYYEGDGKTHFSNVPSYRALESYHNALHDEANTLVDTLKDRSKVTSEAIEKAVQLVEQNSKGVRDTIDKMFQEKQAELQKQIASILDNNSKSA</sequence>
<feature type="domain" description="Methyl-accepting transducer" evidence="5">
    <location>
        <begin position="124"/>
        <end position="274"/>
    </location>
</feature>
<gene>
    <name evidence="6" type="ORF">FNE76_06695</name>
</gene>
<feature type="coiled-coil region" evidence="4">
    <location>
        <begin position="4"/>
        <end position="31"/>
    </location>
</feature>
<keyword evidence="7" id="KW-1185">Reference proteome</keyword>
<reference evidence="6 7" key="3">
    <citation type="submission" date="2019-07" db="EMBL/GenBank/DDBJ databases">
        <authorList>
            <person name="Papic B."/>
        </authorList>
    </citation>
    <scope>NUCLEOTIDE SEQUENCE [LARGE SCALE GENOMIC DNA]</scope>
    <source>
        <strain evidence="6 7">L8b</strain>
    </source>
</reference>
<dbReference type="InterPro" id="IPR004090">
    <property type="entry name" value="Chemotax_Me-accpt_rcpt"/>
</dbReference>
<reference evidence="6 7" key="2">
    <citation type="submission" date="2019-07" db="EMBL/GenBank/DDBJ databases">
        <title>Helicobacter labacensis sp. nov., Helicobacter mehlei sp. nov. and Helicobacter vulpis sp. nov., isolated from gastric mucosa of red fox (Vulpis vulpis).</title>
        <authorList>
            <person name="Kusar D."/>
            <person name="Gruntar I."/>
            <person name="Pate M."/>
            <person name="Zajc U."/>
            <person name="Ocepek M."/>
        </authorList>
    </citation>
    <scope>NUCLEOTIDE SEQUENCE [LARGE SCALE GENOMIC DNA]</scope>
    <source>
        <strain evidence="6 7">L8b</strain>
    </source>
</reference>
<dbReference type="GO" id="GO:0007165">
    <property type="term" value="P:signal transduction"/>
    <property type="evidence" value="ECO:0007669"/>
    <property type="project" value="UniProtKB-KW"/>
</dbReference>
<dbReference type="PANTHER" id="PTHR32089:SF112">
    <property type="entry name" value="LYSOZYME-LIKE PROTEIN-RELATED"/>
    <property type="match status" value="1"/>
</dbReference>
<dbReference type="GO" id="GO:0004888">
    <property type="term" value="F:transmembrane signaling receptor activity"/>
    <property type="evidence" value="ECO:0007669"/>
    <property type="project" value="InterPro"/>
</dbReference>
<comment type="caution">
    <text evidence="6">The sequence shown here is derived from an EMBL/GenBank/DDBJ whole genome shotgun (WGS) entry which is preliminary data.</text>
</comment>
<dbReference type="Proteomes" id="UP000319322">
    <property type="component" value="Unassembled WGS sequence"/>
</dbReference>
<dbReference type="Pfam" id="PF13682">
    <property type="entry name" value="CZB"/>
    <property type="match status" value="1"/>
</dbReference>
<dbReference type="SUPFAM" id="SSF58104">
    <property type="entry name" value="Methyl-accepting chemotaxis protein (MCP) signaling domain"/>
    <property type="match status" value="1"/>
</dbReference>
<dbReference type="PANTHER" id="PTHR32089">
    <property type="entry name" value="METHYL-ACCEPTING CHEMOTAXIS PROTEIN MCPB"/>
    <property type="match status" value="1"/>
</dbReference>
<dbReference type="GO" id="GO:0016020">
    <property type="term" value="C:membrane"/>
    <property type="evidence" value="ECO:0007669"/>
    <property type="project" value="InterPro"/>
</dbReference>
<dbReference type="SMART" id="SM00283">
    <property type="entry name" value="MA"/>
    <property type="match status" value="1"/>
</dbReference>
<evidence type="ECO:0000256" key="2">
    <source>
        <dbReference type="ARBA" id="ARBA00029447"/>
    </source>
</evidence>
<protein>
    <submittedName>
        <fullName evidence="6">Hemolysin</fullName>
    </submittedName>
</protein>
<dbReference type="RefSeq" id="WP_120948733.1">
    <property type="nucleotide sequence ID" value="NZ_QXQP01000014.1"/>
</dbReference>
<evidence type="ECO:0000256" key="1">
    <source>
        <dbReference type="ARBA" id="ARBA00023224"/>
    </source>
</evidence>
<evidence type="ECO:0000256" key="3">
    <source>
        <dbReference type="PROSITE-ProRule" id="PRU00284"/>
    </source>
</evidence>
<dbReference type="InterPro" id="IPR004089">
    <property type="entry name" value="MCPsignal_dom"/>
</dbReference>
<name>A0A553UMK9_9HELI</name>
<evidence type="ECO:0000256" key="4">
    <source>
        <dbReference type="SAM" id="Coils"/>
    </source>
</evidence>
<dbReference type="OrthoDB" id="9765597at2"/>
<dbReference type="Gene3D" id="1.20.120.30">
    <property type="entry name" value="Aspartate receptor, ligand-binding domain"/>
    <property type="match status" value="1"/>
</dbReference>